<name>A0A5E4XDT5_9BURK</name>
<evidence type="ECO:0000313" key="4">
    <source>
        <dbReference type="Proteomes" id="UP000367825"/>
    </source>
</evidence>
<evidence type="ECO:0000256" key="1">
    <source>
        <dbReference type="SAM" id="MobiDB-lite"/>
    </source>
</evidence>
<proteinExistence type="predicted"/>
<evidence type="ECO:0000256" key="2">
    <source>
        <dbReference type="SAM" id="SignalP"/>
    </source>
</evidence>
<feature type="region of interest" description="Disordered" evidence="1">
    <location>
        <begin position="44"/>
        <end position="101"/>
    </location>
</feature>
<keyword evidence="4" id="KW-1185">Reference proteome</keyword>
<gene>
    <name evidence="3" type="ORF">PNO31109_03810</name>
</gene>
<dbReference type="Proteomes" id="UP000367825">
    <property type="component" value="Unassembled WGS sequence"/>
</dbReference>
<dbReference type="AlphaFoldDB" id="A0A5E4XDT5"/>
<protein>
    <recommendedName>
        <fullName evidence="5">Peptidase inhibitor I78 family protein</fullName>
    </recommendedName>
</protein>
<reference evidence="3 4" key="1">
    <citation type="submission" date="2019-08" db="EMBL/GenBank/DDBJ databases">
        <authorList>
            <person name="Peeters C."/>
        </authorList>
    </citation>
    <scope>NUCLEOTIDE SEQUENCE [LARGE SCALE GENOMIC DNA]</scope>
    <source>
        <strain evidence="3 4">LMG 31109</strain>
    </source>
</reference>
<keyword evidence="2" id="KW-0732">Signal</keyword>
<dbReference type="EMBL" id="CABPSC010000017">
    <property type="protein sequence ID" value="VVE34443.1"/>
    <property type="molecule type" value="Genomic_DNA"/>
</dbReference>
<sequence>MQTFRMIRTAHPRGTLLRHAAHALGSAAAALGLVLAFGAHAAPGDGSPGTQGPADSSIPGQTQQPPSDRTADRTSGQASGQASGHVQAPANCTPDTPTDQAILGKSLDEVKTMLQGCPWRIGMQDGRVLPSTRDYRPDRRTLTIENDKVTGVTRG</sequence>
<evidence type="ECO:0008006" key="5">
    <source>
        <dbReference type="Google" id="ProtNLM"/>
    </source>
</evidence>
<organism evidence="3 4">
    <name type="scientific">Pandoraea nosoerga</name>
    <dbReference type="NCBI Taxonomy" id="2508296"/>
    <lineage>
        <taxon>Bacteria</taxon>
        <taxon>Pseudomonadati</taxon>
        <taxon>Pseudomonadota</taxon>
        <taxon>Betaproteobacteria</taxon>
        <taxon>Burkholderiales</taxon>
        <taxon>Burkholderiaceae</taxon>
        <taxon>Pandoraea</taxon>
    </lineage>
</organism>
<accession>A0A5E4XDT5</accession>
<feature type="compositionally biased region" description="Polar residues" evidence="1">
    <location>
        <begin position="48"/>
        <end position="84"/>
    </location>
</feature>
<feature type="signal peptide" evidence="2">
    <location>
        <begin position="1"/>
        <end position="41"/>
    </location>
</feature>
<evidence type="ECO:0000313" key="3">
    <source>
        <dbReference type="EMBL" id="VVE34443.1"/>
    </source>
</evidence>
<feature type="chain" id="PRO_5023062251" description="Peptidase inhibitor I78 family protein" evidence="2">
    <location>
        <begin position="42"/>
        <end position="155"/>
    </location>
</feature>